<accession>A7VRH9</accession>
<proteinExistence type="predicted"/>
<dbReference type="AlphaFoldDB" id="A7VRH9"/>
<gene>
    <name evidence="1" type="ORF">CLOLEP_01162</name>
</gene>
<evidence type="ECO:0000313" key="2">
    <source>
        <dbReference type="Proteomes" id="UP000003490"/>
    </source>
</evidence>
<dbReference type="HOGENOM" id="CLU_3166466_0_0_9"/>
<sequence>MHNSNFILILIWNICTLKTPKYCMDYRRKTKVLCAKYKKINITILLQ</sequence>
<evidence type="ECO:0000313" key="1">
    <source>
        <dbReference type="EMBL" id="EDO62301.1"/>
    </source>
</evidence>
<reference evidence="1 2" key="1">
    <citation type="submission" date="2007-08" db="EMBL/GenBank/DDBJ databases">
        <title>Draft genome sequence of Clostridium leptum (DSM 753).</title>
        <authorList>
            <person name="Sudarsanam P."/>
            <person name="Ley R."/>
            <person name="Guruge J."/>
            <person name="Turnbaugh P.J."/>
            <person name="Mahowald M."/>
            <person name="Liep D."/>
            <person name="Gordon J."/>
        </authorList>
    </citation>
    <scope>NUCLEOTIDE SEQUENCE [LARGE SCALE GENOMIC DNA]</scope>
    <source>
        <strain evidence="1 2">DSM 753</strain>
    </source>
</reference>
<protein>
    <submittedName>
        <fullName evidence="1">Uncharacterized protein</fullName>
    </submittedName>
</protein>
<organism evidence="1 2">
    <name type="scientific">[Clostridium] leptum DSM 753</name>
    <dbReference type="NCBI Taxonomy" id="428125"/>
    <lineage>
        <taxon>Bacteria</taxon>
        <taxon>Bacillati</taxon>
        <taxon>Bacillota</taxon>
        <taxon>Clostridia</taxon>
        <taxon>Eubacteriales</taxon>
        <taxon>Oscillospiraceae</taxon>
        <taxon>Oscillospiraceae incertae sedis</taxon>
    </lineage>
</organism>
<comment type="caution">
    <text evidence="1">The sequence shown here is derived from an EMBL/GenBank/DDBJ whole genome shotgun (WGS) entry which is preliminary data.</text>
</comment>
<reference evidence="1 2" key="2">
    <citation type="submission" date="2007-08" db="EMBL/GenBank/DDBJ databases">
        <authorList>
            <person name="Fulton L."/>
            <person name="Clifton S."/>
            <person name="Fulton B."/>
            <person name="Xu J."/>
            <person name="Minx P."/>
            <person name="Pepin K.H."/>
            <person name="Johnson M."/>
            <person name="Thiruvilangam P."/>
            <person name="Bhonagiri V."/>
            <person name="Nash W.E."/>
            <person name="Wang C."/>
            <person name="Mardis E.R."/>
            <person name="Wilson R.K."/>
        </authorList>
    </citation>
    <scope>NUCLEOTIDE SEQUENCE [LARGE SCALE GENOMIC DNA]</scope>
    <source>
        <strain evidence="1 2">DSM 753</strain>
    </source>
</reference>
<dbReference type="Proteomes" id="UP000003490">
    <property type="component" value="Unassembled WGS sequence"/>
</dbReference>
<name>A7VRH9_9FIRM</name>
<dbReference type="EMBL" id="ABCB02000016">
    <property type="protein sequence ID" value="EDO62301.1"/>
    <property type="molecule type" value="Genomic_DNA"/>
</dbReference>